<evidence type="ECO:0000313" key="3">
    <source>
        <dbReference type="Proteomes" id="UP000245998"/>
    </source>
</evidence>
<keyword evidence="1" id="KW-1133">Transmembrane helix</keyword>
<reference evidence="2 3" key="1">
    <citation type="submission" date="2018-04" db="EMBL/GenBank/DDBJ databases">
        <title>Camelliibacillus theae gen. nov., sp. nov., isolated from Pu'er tea.</title>
        <authorList>
            <person name="Niu L."/>
        </authorList>
    </citation>
    <scope>NUCLEOTIDE SEQUENCE [LARGE SCALE GENOMIC DNA]</scope>
    <source>
        <strain evidence="2 3">T8</strain>
    </source>
</reference>
<name>A0A2U1JJG2_9BACI</name>
<organism evidence="2 3">
    <name type="scientific">Pueribacillus theae</name>
    <dbReference type="NCBI Taxonomy" id="2171751"/>
    <lineage>
        <taxon>Bacteria</taxon>
        <taxon>Bacillati</taxon>
        <taxon>Bacillota</taxon>
        <taxon>Bacilli</taxon>
        <taxon>Bacillales</taxon>
        <taxon>Bacillaceae</taxon>
        <taxon>Pueribacillus</taxon>
    </lineage>
</organism>
<feature type="transmembrane region" description="Helical" evidence="1">
    <location>
        <begin position="12"/>
        <end position="33"/>
    </location>
</feature>
<dbReference type="OrthoDB" id="2193366at2"/>
<protein>
    <submittedName>
        <fullName evidence="2">Uncharacterized protein</fullName>
    </submittedName>
</protein>
<dbReference type="AlphaFoldDB" id="A0A2U1JJG2"/>
<feature type="transmembrane region" description="Helical" evidence="1">
    <location>
        <begin position="74"/>
        <end position="93"/>
    </location>
</feature>
<sequence>MKQNKNTLKKIGGMLLFLFAIGFFILQIGYLFLHTTYQVEYTDDRLFYIINIFIMICLAAAILLLISITKKWKVIGGSIIILFIIVNVVLLFINNHQIKNIVRISPDFKHVLALKENTKTGKTVYYRTYYYILARPKESFPYKTTGEFKVKWLAKDIAAVTYKAADNTIHQYIGTYGDRGGGGSYYYVGPSLYGRWEGKDVEVISNQEGITVVHNGKYEEFDWDHIVQFGTLAVVLTKNNQAAWAITLNENFEVDSNSSVPPSGSISLYEATMAKNKPITLQYVH</sequence>
<evidence type="ECO:0000256" key="1">
    <source>
        <dbReference type="SAM" id="Phobius"/>
    </source>
</evidence>
<accession>A0A2U1JJG2</accession>
<proteinExistence type="predicted"/>
<dbReference type="Proteomes" id="UP000245998">
    <property type="component" value="Unassembled WGS sequence"/>
</dbReference>
<feature type="transmembrane region" description="Helical" evidence="1">
    <location>
        <begin position="45"/>
        <end position="67"/>
    </location>
</feature>
<dbReference type="EMBL" id="QCZG01000076">
    <property type="protein sequence ID" value="PWA05139.1"/>
    <property type="molecule type" value="Genomic_DNA"/>
</dbReference>
<keyword evidence="3" id="KW-1185">Reference proteome</keyword>
<keyword evidence="1" id="KW-0812">Transmembrane</keyword>
<evidence type="ECO:0000313" key="2">
    <source>
        <dbReference type="EMBL" id="PWA05139.1"/>
    </source>
</evidence>
<keyword evidence="1" id="KW-0472">Membrane</keyword>
<gene>
    <name evidence="2" type="ORF">DCC39_18315</name>
</gene>
<dbReference type="RefSeq" id="WP_116556329.1">
    <property type="nucleotide sequence ID" value="NZ_QCZG01000076.1"/>
</dbReference>
<comment type="caution">
    <text evidence="2">The sequence shown here is derived from an EMBL/GenBank/DDBJ whole genome shotgun (WGS) entry which is preliminary data.</text>
</comment>